<feature type="coiled-coil region" evidence="6">
    <location>
        <begin position="348"/>
        <end position="400"/>
    </location>
</feature>
<evidence type="ECO:0000256" key="3">
    <source>
        <dbReference type="ARBA" id="ARBA00022692"/>
    </source>
</evidence>
<proteinExistence type="predicted"/>
<dbReference type="GO" id="GO:1990281">
    <property type="term" value="C:efflux pump complex"/>
    <property type="evidence" value="ECO:0007669"/>
    <property type="project" value="TreeGrafter"/>
</dbReference>
<sequence>MNTQVPIFMNHRARIAVMWVLMAVYAIPIYAQDAATEVNDTLKISLSQAWQKAESYSRKIAISKKATAIAGDEIKDAIRERLPELEVMGSAEKATNIPVYGNGIFTNPTSQHEVIHNLYKVGADLYLNIYNGNKLNLKIEENRILHQLAGIREAETVSGIRYQTAALYLELEQALIFRELILQDIADQQKQLKEIQSFHRNGTVLKSDVLRVELDLSKRQLTLVKIENDIRIANQKLNIIMGEPDERVVRPEITQLPTDAGRYTDYLEQALHHSYAWHISGAETEISRLHVKQVKANVRPKIGLYGDFYYANPQIFLYPYNPSWYSLGISGIKASFPLSSLYHNTYKLQSAHLELEKEEEAHHDTEDKVRQQVKEAFLRYKEALVQIDVANTNVARAEENARIIKVTYFNQASLVTDLLDADVQLLQSRFELAAAKVLAQNRYYLLQHITGIL</sequence>
<keyword evidence="3 7" id="KW-0812">Transmembrane</keyword>
<keyword evidence="5" id="KW-0998">Cell outer membrane</keyword>
<dbReference type="STRING" id="408074.SAMN05660909_01413"/>
<dbReference type="SUPFAM" id="SSF56954">
    <property type="entry name" value="Outer membrane efflux proteins (OEP)"/>
    <property type="match status" value="1"/>
</dbReference>
<dbReference type="Gene3D" id="1.20.1600.10">
    <property type="entry name" value="Outer membrane efflux proteins (OEP)"/>
    <property type="match status" value="1"/>
</dbReference>
<keyword evidence="2" id="KW-1134">Transmembrane beta strand</keyword>
<dbReference type="AlphaFoldDB" id="A0A1H4A1D2"/>
<reference evidence="9" key="1">
    <citation type="submission" date="2016-10" db="EMBL/GenBank/DDBJ databases">
        <authorList>
            <person name="Varghese N."/>
            <person name="Submissions S."/>
        </authorList>
    </citation>
    <scope>NUCLEOTIDE SEQUENCE [LARGE SCALE GENOMIC DNA]</scope>
    <source>
        <strain evidence="9">DSM 23920</strain>
    </source>
</reference>
<dbReference type="InterPro" id="IPR051906">
    <property type="entry name" value="TolC-like"/>
</dbReference>
<evidence type="ECO:0000256" key="4">
    <source>
        <dbReference type="ARBA" id="ARBA00023136"/>
    </source>
</evidence>
<keyword evidence="4 7" id="KW-0472">Membrane</keyword>
<evidence type="ECO:0000256" key="2">
    <source>
        <dbReference type="ARBA" id="ARBA00022452"/>
    </source>
</evidence>
<protein>
    <submittedName>
        <fullName evidence="8">Outer membrane protein TolC</fullName>
    </submittedName>
</protein>
<comment type="subcellular location">
    <subcellularLocation>
        <location evidence="1">Cell outer membrane</location>
    </subcellularLocation>
</comment>
<keyword evidence="6" id="KW-0175">Coiled coil</keyword>
<dbReference type="PANTHER" id="PTHR30026">
    <property type="entry name" value="OUTER MEMBRANE PROTEIN TOLC"/>
    <property type="match status" value="1"/>
</dbReference>
<dbReference type="GO" id="GO:0009279">
    <property type="term" value="C:cell outer membrane"/>
    <property type="evidence" value="ECO:0007669"/>
    <property type="project" value="UniProtKB-SubCell"/>
</dbReference>
<name>A0A1H4A1D2_9BACT</name>
<evidence type="ECO:0000256" key="1">
    <source>
        <dbReference type="ARBA" id="ARBA00004442"/>
    </source>
</evidence>
<evidence type="ECO:0000313" key="8">
    <source>
        <dbReference type="EMBL" id="SEA29776.1"/>
    </source>
</evidence>
<evidence type="ECO:0000256" key="5">
    <source>
        <dbReference type="ARBA" id="ARBA00023237"/>
    </source>
</evidence>
<dbReference type="EMBL" id="FNRL01000005">
    <property type="protein sequence ID" value="SEA29776.1"/>
    <property type="molecule type" value="Genomic_DNA"/>
</dbReference>
<dbReference type="Proteomes" id="UP000199656">
    <property type="component" value="Unassembled WGS sequence"/>
</dbReference>
<evidence type="ECO:0000256" key="6">
    <source>
        <dbReference type="SAM" id="Coils"/>
    </source>
</evidence>
<dbReference type="GO" id="GO:0015562">
    <property type="term" value="F:efflux transmembrane transporter activity"/>
    <property type="evidence" value="ECO:0007669"/>
    <property type="project" value="InterPro"/>
</dbReference>
<organism evidence="8 9">
    <name type="scientific">Chitinophaga terrae</name>
    <name type="common">ex Kim and Jung 2007</name>
    <dbReference type="NCBI Taxonomy" id="408074"/>
    <lineage>
        <taxon>Bacteria</taxon>
        <taxon>Pseudomonadati</taxon>
        <taxon>Bacteroidota</taxon>
        <taxon>Chitinophagia</taxon>
        <taxon>Chitinophagales</taxon>
        <taxon>Chitinophagaceae</taxon>
        <taxon>Chitinophaga</taxon>
    </lineage>
</organism>
<evidence type="ECO:0000256" key="7">
    <source>
        <dbReference type="SAM" id="Phobius"/>
    </source>
</evidence>
<keyword evidence="9" id="KW-1185">Reference proteome</keyword>
<gene>
    <name evidence="8" type="ORF">SAMN05660909_01413</name>
</gene>
<dbReference type="GO" id="GO:0015288">
    <property type="term" value="F:porin activity"/>
    <property type="evidence" value="ECO:0007669"/>
    <property type="project" value="TreeGrafter"/>
</dbReference>
<dbReference type="PANTHER" id="PTHR30026:SF23">
    <property type="entry name" value="TO APRF-PUTATIVE OUTER MEMBRANE EFFLUX PROTEIN OR SECRETED ALKALINE PHOSPHATASE-RELATED"/>
    <property type="match status" value="1"/>
</dbReference>
<keyword evidence="7" id="KW-1133">Transmembrane helix</keyword>
<accession>A0A1H4A1D2</accession>
<feature type="transmembrane region" description="Helical" evidence="7">
    <location>
        <begin position="12"/>
        <end position="31"/>
    </location>
</feature>
<evidence type="ECO:0000313" key="9">
    <source>
        <dbReference type="Proteomes" id="UP000199656"/>
    </source>
</evidence>